<accession>A0AAW0GWL6</accession>
<comment type="caution">
    <text evidence="2">The sequence shown here is derived from an EMBL/GenBank/DDBJ whole genome shotgun (WGS) entry which is preliminary data.</text>
</comment>
<dbReference type="Pfam" id="PF13508">
    <property type="entry name" value="Acetyltransf_7"/>
    <property type="match status" value="1"/>
</dbReference>
<dbReference type="InterPro" id="IPR016181">
    <property type="entry name" value="Acyl_CoA_acyltransferase"/>
</dbReference>
<dbReference type="AlphaFoldDB" id="A0AAW0GWL6"/>
<evidence type="ECO:0000313" key="3">
    <source>
        <dbReference type="Proteomes" id="UP001385951"/>
    </source>
</evidence>
<evidence type="ECO:0000259" key="1">
    <source>
        <dbReference type="PROSITE" id="PS51186"/>
    </source>
</evidence>
<name>A0AAW0GWL6_9APHY</name>
<organism evidence="2 3">
    <name type="scientific">Cerrena zonata</name>
    <dbReference type="NCBI Taxonomy" id="2478898"/>
    <lineage>
        <taxon>Eukaryota</taxon>
        <taxon>Fungi</taxon>
        <taxon>Dikarya</taxon>
        <taxon>Basidiomycota</taxon>
        <taxon>Agaricomycotina</taxon>
        <taxon>Agaricomycetes</taxon>
        <taxon>Polyporales</taxon>
        <taxon>Cerrenaceae</taxon>
        <taxon>Cerrena</taxon>
    </lineage>
</organism>
<protein>
    <recommendedName>
        <fullName evidence="1">N-acetyltransferase domain-containing protein</fullName>
    </recommendedName>
</protein>
<dbReference type="SUPFAM" id="SSF55729">
    <property type="entry name" value="Acyl-CoA N-acyltransferases (Nat)"/>
    <property type="match status" value="1"/>
</dbReference>
<reference evidence="2 3" key="1">
    <citation type="submission" date="2022-09" db="EMBL/GenBank/DDBJ databases">
        <authorList>
            <person name="Palmer J.M."/>
        </authorList>
    </citation>
    <scope>NUCLEOTIDE SEQUENCE [LARGE SCALE GENOMIC DNA]</scope>
    <source>
        <strain evidence="2 3">DSM 7382</strain>
    </source>
</reference>
<dbReference type="EMBL" id="JASBNA010000003">
    <property type="protein sequence ID" value="KAK7694006.1"/>
    <property type="molecule type" value="Genomic_DNA"/>
</dbReference>
<dbReference type="PROSITE" id="PS51186">
    <property type="entry name" value="GNAT"/>
    <property type="match status" value="1"/>
</dbReference>
<dbReference type="Gene3D" id="3.40.630.30">
    <property type="match status" value="1"/>
</dbReference>
<keyword evidence="3" id="KW-1185">Reference proteome</keyword>
<proteinExistence type="predicted"/>
<gene>
    <name evidence="2" type="ORF">QCA50_003582</name>
</gene>
<feature type="domain" description="N-acetyltransferase" evidence="1">
    <location>
        <begin position="180"/>
        <end position="356"/>
    </location>
</feature>
<dbReference type="Proteomes" id="UP001385951">
    <property type="component" value="Unassembled WGS sequence"/>
</dbReference>
<dbReference type="InterPro" id="IPR000182">
    <property type="entry name" value="GNAT_dom"/>
</dbReference>
<sequence length="356" mass="40320">MSTFRVAELTPDAFVDAITEQDSTWTNWTLGTLLDSRTLDEQGDFRWLPKERFLTGVFKDNELIIILVKIEGDFTWIIAHPRHVSLSKNDTEHGLATLATSFPSILAQEATITPIILSKFDIVMGPASLVEPFVRAWISHVASRYDIHLKLSDYNLGLEVSYATLNTIPSPSSAFSPENHEIHRAREEHIQEIVPLYKKFREEATNSTASDEEALQFLRQALDSKHLWFVYYKDADYKNVPRTVSGFLSLGRETPRTIAIRNVFVSPTLRKKGIAEAFVRAITRFYLGAKPPGLDLEGTELIHPKDEICLNVNNPSAKRLYIRCGFQFGGDQMDSVTGKQRWHPTPVFGVEVAEKQ</sequence>
<dbReference type="GO" id="GO:0016747">
    <property type="term" value="F:acyltransferase activity, transferring groups other than amino-acyl groups"/>
    <property type="evidence" value="ECO:0007669"/>
    <property type="project" value="InterPro"/>
</dbReference>
<evidence type="ECO:0000313" key="2">
    <source>
        <dbReference type="EMBL" id="KAK7694006.1"/>
    </source>
</evidence>